<name>A0ABW3ZZN8_9ACTN</name>
<organism evidence="6 7">
    <name type="scientific">Actinoplanes sichuanensis</name>
    <dbReference type="NCBI Taxonomy" id="512349"/>
    <lineage>
        <taxon>Bacteria</taxon>
        <taxon>Bacillati</taxon>
        <taxon>Actinomycetota</taxon>
        <taxon>Actinomycetes</taxon>
        <taxon>Micromonosporales</taxon>
        <taxon>Micromonosporaceae</taxon>
        <taxon>Actinoplanes</taxon>
    </lineage>
</organism>
<dbReference type="SUPFAM" id="SSF54909">
    <property type="entry name" value="Dimeric alpha+beta barrel"/>
    <property type="match status" value="1"/>
</dbReference>
<feature type="domain" description="HTH asnC-type" evidence="5">
    <location>
        <begin position="256"/>
        <end position="312"/>
    </location>
</feature>
<evidence type="ECO:0000256" key="2">
    <source>
        <dbReference type="ARBA" id="ARBA00023125"/>
    </source>
</evidence>
<dbReference type="Gene3D" id="3.30.70.920">
    <property type="match status" value="1"/>
</dbReference>
<keyword evidence="2" id="KW-0238">DNA-binding</keyword>
<evidence type="ECO:0000259" key="5">
    <source>
        <dbReference type="PROSITE" id="PS50956"/>
    </source>
</evidence>
<dbReference type="Proteomes" id="UP001597183">
    <property type="component" value="Unassembled WGS sequence"/>
</dbReference>
<dbReference type="InterPro" id="IPR036390">
    <property type="entry name" value="WH_DNA-bd_sf"/>
</dbReference>
<dbReference type="InterPro" id="IPR000485">
    <property type="entry name" value="AsnC-type_HTH_dom"/>
</dbReference>
<dbReference type="InterPro" id="IPR019888">
    <property type="entry name" value="Tscrpt_reg_AsnC-like"/>
</dbReference>
<dbReference type="EMBL" id="JBHTMK010000002">
    <property type="protein sequence ID" value="MFD1363880.1"/>
    <property type="molecule type" value="Genomic_DNA"/>
</dbReference>
<keyword evidence="7" id="KW-1185">Reference proteome</keyword>
<comment type="caution">
    <text evidence="6">The sequence shown here is derived from an EMBL/GenBank/DDBJ whole genome shotgun (WGS) entry which is preliminary data.</text>
</comment>
<feature type="region of interest" description="Disordered" evidence="4">
    <location>
        <begin position="161"/>
        <end position="243"/>
    </location>
</feature>
<evidence type="ECO:0000313" key="6">
    <source>
        <dbReference type="EMBL" id="MFD1363880.1"/>
    </source>
</evidence>
<gene>
    <name evidence="6" type="ORF">ACFQ5G_00830</name>
</gene>
<protein>
    <submittedName>
        <fullName evidence="6">AsnC family transcriptional regulator</fullName>
    </submittedName>
</protein>
<accession>A0ABW3ZZN8</accession>
<dbReference type="SUPFAM" id="SSF46785">
    <property type="entry name" value="Winged helix' DNA-binding domain"/>
    <property type="match status" value="2"/>
</dbReference>
<dbReference type="RefSeq" id="WP_317786712.1">
    <property type="nucleotide sequence ID" value="NZ_AP028461.1"/>
</dbReference>
<dbReference type="Gene3D" id="1.10.10.10">
    <property type="entry name" value="Winged helix-like DNA-binding domain superfamily/Winged helix DNA-binding domain"/>
    <property type="match status" value="2"/>
</dbReference>
<sequence>MDIDTLDRQIVHALRVDGRAGYREIGAVLGVSDQTVARRYRRLREGAGVRVVGMPNPIRLGYESWMLRLHTSPDMAGPLADALARRPDTAWVSVFSGGTEISCLARLAAHADRESLLLDKLPRTPRLVSVTAHCLIHHFVGGAVGPDRRDDALTAEQVAALTPDGVPAPPPPPFTIGGSPQPGDPDVPLDIRTARPAGLPPTESAGRPPVRPAGLPPAESAGLPPVRPAGLPPAESAGLPPVRPTGLPPVRLADGDEALLGVLSRDGRAGYAELAAATGWPESTVRRRMRELRRSGALYYDVEVQPQVFGFLAPVLLWVTVAPSRLAAVGAALAEHEEVVFAAATTGSTNLVATVICTDMAAFYRYLTERISGLDGVDRVESAPLLRHVKQLGRV</sequence>
<dbReference type="PRINTS" id="PR00033">
    <property type="entry name" value="HTHASNC"/>
</dbReference>
<evidence type="ECO:0000256" key="4">
    <source>
        <dbReference type="SAM" id="MobiDB-lite"/>
    </source>
</evidence>
<keyword evidence="3" id="KW-0804">Transcription</keyword>
<dbReference type="InterPro" id="IPR019887">
    <property type="entry name" value="Tscrpt_reg_AsnC/Lrp_C"/>
</dbReference>
<keyword evidence="1" id="KW-0805">Transcription regulation</keyword>
<dbReference type="SMART" id="SM00344">
    <property type="entry name" value="HTH_ASNC"/>
    <property type="match status" value="2"/>
</dbReference>
<proteinExistence type="predicted"/>
<dbReference type="PANTHER" id="PTHR30154:SF34">
    <property type="entry name" value="TRANSCRIPTIONAL REGULATOR AZLB"/>
    <property type="match status" value="1"/>
</dbReference>
<dbReference type="PROSITE" id="PS50956">
    <property type="entry name" value="HTH_ASNC_2"/>
    <property type="match status" value="2"/>
</dbReference>
<feature type="domain" description="HTH asnC-type" evidence="5">
    <location>
        <begin position="3"/>
        <end position="63"/>
    </location>
</feature>
<dbReference type="Pfam" id="PF13404">
    <property type="entry name" value="HTH_AsnC-type"/>
    <property type="match status" value="2"/>
</dbReference>
<evidence type="ECO:0000313" key="7">
    <source>
        <dbReference type="Proteomes" id="UP001597183"/>
    </source>
</evidence>
<dbReference type="PANTHER" id="PTHR30154">
    <property type="entry name" value="LEUCINE-RESPONSIVE REGULATORY PROTEIN"/>
    <property type="match status" value="1"/>
</dbReference>
<evidence type="ECO:0000256" key="1">
    <source>
        <dbReference type="ARBA" id="ARBA00023015"/>
    </source>
</evidence>
<dbReference type="InterPro" id="IPR011008">
    <property type="entry name" value="Dimeric_a/b-barrel"/>
</dbReference>
<evidence type="ECO:0000256" key="3">
    <source>
        <dbReference type="ARBA" id="ARBA00023163"/>
    </source>
</evidence>
<dbReference type="InterPro" id="IPR036388">
    <property type="entry name" value="WH-like_DNA-bd_sf"/>
</dbReference>
<reference evidence="7" key="1">
    <citation type="journal article" date="2019" name="Int. J. Syst. Evol. Microbiol.">
        <title>The Global Catalogue of Microorganisms (GCM) 10K type strain sequencing project: providing services to taxonomists for standard genome sequencing and annotation.</title>
        <authorList>
            <consortium name="The Broad Institute Genomics Platform"/>
            <consortium name="The Broad Institute Genome Sequencing Center for Infectious Disease"/>
            <person name="Wu L."/>
            <person name="Ma J."/>
        </authorList>
    </citation>
    <scope>NUCLEOTIDE SEQUENCE [LARGE SCALE GENOMIC DNA]</scope>
    <source>
        <strain evidence="7">CCM 7526</strain>
    </source>
</reference>
<dbReference type="Pfam" id="PF01037">
    <property type="entry name" value="AsnC_trans_reg"/>
    <property type="match status" value="1"/>
</dbReference>